<proteinExistence type="predicted"/>
<keyword evidence="1" id="KW-0472">Membrane</keyword>
<evidence type="ECO:0000313" key="3">
    <source>
        <dbReference type="Proteomes" id="UP000662804"/>
    </source>
</evidence>
<name>A0A898KCU8_9VIRU</name>
<keyword evidence="1" id="KW-0812">Transmembrane</keyword>
<organism evidence="2 3">
    <name type="scientific">Haloarcula virus Hardyhisp2</name>
    <dbReference type="NCBI Taxonomy" id="2811386"/>
    <lineage>
        <taxon>Viruses</taxon>
        <taxon>Monodnaviria</taxon>
        <taxon>Trapavirae</taxon>
        <taxon>Saleviricota</taxon>
        <taxon>Huolimaviricetes</taxon>
        <taxon>Haloruvirales</taxon>
        <taxon>Pleolipoviridae</taxon>
        <taxon>Gammapleolipovirus</taxon>
        <taxon>Gammapleolipovirus hardyense</taxon>
        <taxon>Gammapleolipovirus Hardyhisp2</taxon>
    </lineage>
</organism>
<keyword evidence="1" id="KW-1133">Transmembrane helix</keyword>
<dbReference type="Proteomes" id="UP000662804">
    <property type="component" value="Segment"/>
</dbReference>
<keyword evidence="3" id="KW-1185">Reference proteome</keyword>
<accession>A0A898KCU8</accession>
<evidence type="ECO:0000313" key="2">
    <source>
        <dbReference type="EMBL" id="QSJ05033.1"/>
    </source>
</evidence>
<evidence type="ECO:0000256" key="1">
    <source>
        <dbReference type="SAM" id="Phobius"/>
    </source>
</evidence>
<feature type="transmembrane region" description="Helical" evidence="1">
    <location>
        <begin position="6"/>
        <end position="26"/>
    </location>
</feature>
<reference evidence="2 3" key="1">
    <citation type="submission" date="2021-02" db="EMBL/GenBank/DDBJ databases">
        <authorList>
            <person name="Tang S.-L."/>
            <person name="Chiang P.-W."/>
            <person name="Pfeiffer F."/>
            <person name="Dyall-Smith M."/>
        </authorList>
    </citation>
    <scope>NUCLEOTIDE SEQUENCE [LARGE SCALE GENOMIC DNA]</scope>
    <source>
        <strain evidence="2">Hardyhisp2</strain>
    </source>
</reference>
<dbReference type="EMBL" id="MW557853">
    <property type="protein sequence ID" value="QSJ05033.1"/>
    <property type="molecule type" value="Genomic_DNA"/>
</dbReference>
<gene>
    <name evidence="2" type="ORF">HdyHp2_065</name>
</gene>
<sequence length="32" mass="3587">MINSTLELVVVCWGIVLITCWGYVGLRGMFNV</sequence>
<protein>
    <submittedName>
        <fullName evidence="2">Uncharacterized protein</fullName>
    </submittedName>
</protein>